<accession>A0ABY0GUK9</accession>
<protein>
    <recommendedName>
        <fullName evidence="4">NADH:flavin oxidoreductase/NADH oxidase N-terminal domain-containing protein</fullName>
    </recommendedName>
</protein>
<evidence type="ECO:0000313" key="3">
    <source>
        <dbReference type="Proteomes" id="UP000294003"/>
    </source>
</evidence>
<evidence type="ECO:0008006" key="4">
    <source>
        <dbReference type="Google" id="ProtNLM"/>
    </source>
</evidence>
<evidence type="ECO:0000256" key="1">
    <source>
        <dbReference type="SAM" id="SignalP"/>
    </source>
</evidence>
<organism evidence="2 3">
    <name type="scientific">Monosporascus cannonballus</name>
    <dbReference type="NCBI Taxonomy" id="155416"/>
    <lineage>
        <taxon>Eukaryota</taxon>
        <taxon>Fungi</taxon>
        <taxon>Dikarya</taxon>
        <taxon>Ascomycota</taxon>
        <taxon>Pezizomycotina</taxon>
        <taxon>Sordariomycetes</taxon>
        <taxon>Xylariomycetidae</taxon>
        <taxon>Xylariales</taxon>
        <taxon>Xylariales incertae sedis</taxon>
        <taxon>Monosporascus</taxon>
    </lineage>
</organism>
<comment type="caution">
    <text evidence="2">The sequence shown here is derived from an EMBL/GenBank/DDBJ whole genome shotgun (WGS) entry which is preliminary data.</text>
</comment>
<evidence type="ECO:0000313" key="2">
    <source>
        <dbReference type="EMBL" id="RYO77357.1"/>
    </source>
</evidence>
<keyword evidence="1" id="KW-0732">Signal</keyword>
<dbReference type="PANTHER" id="PTHR35204">
    <property type="entry name" value="YALI0A21131P"/>
    <property type="match status" value="1"/>
</dbReference>
<dbReference type="Proteomes" id="UP000294003">
    <property type="component" value="Unassembled WGS sequence"/>
</dbReference>
<dbReference type="InterPro" id="IPR038921">
    <property type="entry name" value="YOR389W-like"/>
</dbReference>
<gene>
    <name evidence="2" type="ORF">DL762_009319</name>
</gene>
<keyword evidence="3" id="KW-1185">Reference proteome</keyword>
<reference evidence="2 3" key="1">
    <citation type="submission" date="2018-06" db="EMBL/GenBank/DDBJ databases">
        <title>Complete Genomes of Monosporascus.</title>
        <authorList>
            <person name="Robinson A.J."/>
            <person name="Natvig D.O."/>
        </authorList>
    </citation>
    <scope>NUCLEOTIDE SEQUENCE [LARGE SCALE GENOMIC DNA]</scope>
    <source>
        <strain evidence="2 3">CBS 609.92</strain>
    </source>
</reference>
<dbReference type="PANTHER" id="PTHR35204:SF1">
    <property type="entry name" value="ENTEROTOXIN"/>
    <property type="match status" value="1"/>
</dbReference>
<name>A0ABY0GUK9_9PEZI</name>
<dbReference type="EMBL" id="QJNS01000470">
    <property type="protein sequence ID" value="RYO77357.1"/>
    <property type="molecule type" value="Genomic_DNA"/>
</dbReference>
<feature type="signal peptide" evidence="1">
    <location>
        <begin position="1"/>
        <end position="24"/>
    </location>
</feature>
<feature type="chain" id="PRO_5045069932" description="NADH:flavin oxidoreductase/NADH oxidase N-terminal domain-containing protein" evidence="1">
    <location>
        <begin position="25"/>
        <end position="136"/>
    </location>
</feature>
<proteinExistence type="predicted"/>
<sequence>MAFLGSLMMLGLNHFHALTVSADAGPTPLQANLEAARQDGFQIFNAIHAAMRQGAASLDRNRMSFFSAIIPEGLSLCSTDTLPRNRTEDVGLDEWRRAAELCEMAQWWGIGGVLCMEAGFEIRQPPAFHGGGGKPR</sequence>